<dbReference type="InterPro" id="IPR048391">
    <property type="entry name" value="Gp34_dom"/>
</dbReference>
<dbReference type="KEGG" id="vg:65112846"/>
<dbReference type="EMBL" id="MH059636">
    <property type="protein sequence ID" value="AWD90413.1"/>
    <property type="molecule type" value="Genomic_DNA"/>
</dbReference>
<protein>
    <submittedName>
        <fullName evidence="2">Long tail fiber proximal subunit</fullName>
    </submittedName>
</protein>
<evidence type="ECO:0000259" key="1">
    <source>
        <dbReference type="Pfam" id="PF21560"/>
    </source>
</evidence>
<dbReference type="Proteomes" id="UP000246316">
    <property type="component" value="Segment"/>
</dbReference>
<feature type="domain" description="Long-tail fiber proximal subunit" evidence="1">
    <location>
        <begin position="1094"/>
        <end position="1190"/>
    </location>
</feature>
<sequence>MADLVKQQFRATNGLDAAGEKVINVAKANRTVLTDAVNVAFFIEENTIQTYDSTRGYIQNFAVMYDGRIWVSNRAITSPAGTFVQDYWTAVRTDAKYEFINTSGKQLKSGDFISADSSSSDLTFTLPNSPNEGDSIVIRDIGGNVGYKSINIVASNQRIAFNQHQLTSLGLTNPYSQILFVFSNRLWQTFITPRETFGRLTPNSEGTYSAQAGDAIFARYTTSGPLEVILPKYANTGDYIQFIDTENKEPINHLIVSTFDDTTSVDTQGTKEKEYRTSGKSVFIYDAVDKLWRYWTADIRDRIRIIRDDVTMNPNESVMVWGTNNSTIKTINIKLPTSIAPGDKARVAMNYMRKGQTVVITPSGTDTIATNKTMMQFPRRSEYPPETAWVQVTSLTFNGTTDYVPIVEFSYVEDTSGTNFWVVSDVSPRVERVDASNPDRLGVIALATQDQANVDKGSTPATELAITPSTLANRTATEARQGIAAIATTALVNQDSTASYNDLTIVTPKKLNERTATETRRGLAEIATQAEVTTGTDDTTIVTPLKLATRRATETLAGLAPIVVSGGNKPALKNTPGTGVYDYTDNSSIVTPKALREIKASVVAQGTIFLATDTDVIEAPAYDAVYPLAVSPSALHKKTATESRIGFTQTATQAEITIGTDDFKYVTPLKLATRKATETLDGIIRVGTSSEYAAGTLDNVVVTPLKLKTFLTGARTTVNTTSGLVQTGNIWDGISLNIQQATDTQRGTARIATQDEIDKGVDDTTFVTPKRLQLKKATETTEGSIRFATAAEVTTGIADMLAVSPKNLKYVIQQESTWDASVSLRGPVKLSEKAITWSGNATSGSTVDLETYVKSGYAISPYEFNRVLGNYLPRLAQAADSLLLAGVASTNWVRRDIDQTINGALTLTKATTVQAPLTSTSTGKFSSLNLDTSATVGNGSGSAVINLNAKSNAWTLTAGDSLSALVLSTGSINPVIVSNAGDMTVLQSLTTGNLVSATKGVVVNALPAITPENGGMTFGNTTSPVVVKSSNASTIVATDSSGSYNFVTKKNYLTELGTDFVRKNVADTVTGQLTFTKARKDTIDSTINAAYINSTEGNFNVEVTTAAVYNNLPGYVVPTYDTSSATPVIVSYTQVNAPGTLSQFGTSANGKYQIWAPRPTAAGENVVAQTFWIRNWNTVTAAWDSWARMYTSATPPTASDIGAVPVTGSTFDNLTVRDYLKIGNVIMRPDPNTRTVTFEWVD</sequence>
<proteinExistence type="predicted"/>
<dbReference type="Pfam" id="PF21560">
    <property type="entry name" value="Gp34_2nd"/>
    <property type="match status" value="1"/>
</dbReference>
<reference evidence="2" key="1">
    <citation type="submission" date="2018-03" db="EMBL/GenBank/DDBJ databases">
        <title>Phage therapy in agriculture - a green tech approach to combat plant pathogenic bacteria.</title>
        <authorList>
            <person name="Carstens A.B."/>
            <person name="Djurhuus A.M."/>
            <person name="Hansen L.H."/>
        </authorList>
    </citation>
    <scope>NUCLEOTIDE SEQUENCE [LARGE SCALE GENOMIC DNA]</scope>
</reference>
<keyword evidence="3" id="KW-1185">Reference proteome</keyword>
<dbReference type="RefSeq" id="YP_010095212.1">
    <property type="nucleotide sequence ID" value="NC_055743.1"/>
</dbReference>
<evidence type="ECO:0000313" key="3">
    <source>
        <dbReference type="Proteomes" id="UP000246316"/>
    </source>
</evidence>
<evidence type="ECO:0000313" key="2">
    <source>
        <dbReference type="EMBL" id="AWD90413.1"/>
    </source>
</evidence>
<dbReference type="GeneID" id="65112846"/>
<organism evidence="2 3">
    <name type="scientific">Erwinia phage Cronus</name>
    <dbReference type="NCBI Taxonomy" id="2163633"/>
    <lineage>
        <taxon>Viruses</taxon>
        <taxon>Duplodnaviria</taxon>
        <taxon>Heunggongvirae</taxon>
        <taxon>Uroviricota</taxon>
        <taxon>Caudoviricetes</taxon>
        <taxon>Pantevenvirales</taxon>
        <taxon>Straboviridae</taxon>
        <taxon>Tevenvirinae</taxon>
        <taxon>Risoevirus</taxon>
        <taxon>Risoevirus cronus</taxon>
        <taxon>Roskildevirus cronus</taxon>
    </lineage>
</organism>
<name>A0A2S1GM47_9CAUD</name>
<accession>A0A2S1GM47</accession>